<keyword evidence="2" id="KW-0604">Photosystem II</keyword>
<dbReference type="EMBL" id="JAVRIC010000005">
    <property type="protein sequence ID" value="MDT0496754.1"/>
    <property type="molecule type" value="Genomic_DNA"/>
</dbReference>
<name>A0ABU2WGJ4_9GAMM</name>
<dbReference type="InterPro" id="IPR028203">
    <property type="entry name" value="PSII_CF48-like_dom"/>
</dbReference>
<feature type="chain" id="PRO_5045843228" evidence="3">
    <location>
        <begin position="37"/>
        <end position="340"/>
    </location>
</feature>
<organism evidence="5 6">
    <name type="scientific">Banduia mediterranea</name>
    <dbReference type="NCBI Taxonomy" id="3075609"/>
    <lineage>
        <taxon>Bacteria</taxon>
        <taxon>Pseudomonadati</taxon>
        <taxon>Pseudomonadota</taxon>
        <taxon>Gammaproteobacteria</taxon>
        <taxon>Nevskiales</taxon>
        <taxon>Algiphilaceae</taxon>
        <taxon>Banduia</taxon>
    </lineage>
</organism>
<dbReference type="PANTHER" id="PTHR47199:SF2">
    <property type="entry name" value="PHOTOSYSTEM II STABILITY_ASSEMBLY FACTOR HCF136, CHLOROPLASTIC"/>
    <property type="match status" value="1"/>
</dbReference>
<evidence type="ECO:0000259" key="4">
    <source>
        <dbReference type="Pfam" id="PF14870"/>
    </source>
</evidence>
<dbReference type="Proteomes" id="UP001254608">
    <property type="component" value="Unassembled WGS sequence"/>
</dbReference>
<evidence type="ECO:0000256" key="2">
    <source>
        <dbReference type="ARBA" id="ARBA00023276"/>
    </source>
</evidence>
<sequence>MRIAHSGNHVGRIARRSGFRAGLAGLSLLAAAGVTAAQDGGPSAPVQPRPAEIMSRADQSLLLDVGFTGKHFVAVGERGDILVSNDGKAWAQVQVPVRAPLTAVQFVNDEQGWAVGHDAVILHTEDGGRTWSLQNFEPELEQPFLDLYFLDAQRGYAVGAYGMMVGTDDAGLSWEPVDAPAIRDEELHFNGITQLADGTLFIAGESTMMGFSRDQGATWTRFESPYDGTLFGALPFGEHGVLVYGMRGNVLYTRDLSEGVDGWTTLDTQTVASFFGGTRLPGGGYALVGLNGQVLELDAQGRILARESTGRADSLAAATPIGDGLLLVGTAGAARLSLNR</sequence>
<evidence type="ECO:0000313" key="6">
    <source>
        <dbReference type="Proteomes" id="UP001254608"/>
    </source>
</evidence>
<dbReference type="SUPFAM" id="SSF110296">
    <property type="entry name" value="Oligoxyloglucan reducing end-specific cellobiohydrolase"/>
    <property type="match status" value="1"/>
</dbReference>
<proteinExistence type="predicted"/>
<accession>A0ABU2WGJ4</accession>
<dbReference type="InterPro" id="IPR015943">
    <property type="entry name" value="WD40/YVTN_repeat-like_dom_sf"/>
</dbReference>
<feature type="domain" description="Photosynthesis system II assembly factor Ycf48/Hcf136-like" evidence="4">
    <location>
        <begin position="139"/>
        <end position="289"/>
    </location>
</feature>
<evidence type="ECO:0000256" key="1">
    <source>
        <dbReference type="ARBA" id="ARBA00022531"/>
    </source>
</evidence>
<dbReference type="Gene3D" id="2.130.10.10">
    <property type="entry name" value="YVTN repeat-like/Quinoprotein amine dehydrogenase"/>
    <property type="match status" value="1"/>
</dbReference>
<dbReference type="PANTHER" id="PTHR47199">
    <property type="entry name" value="PHOTOSYSTEM II STABILITY/ASSEMBLY FACTOR HCF136, CHLOROPLASTIC"/>
    <property type="match status" value="1"/>
</dbReference>
<protein>
    <submittedName>
        <fullName evidence="5">YCF48-related protein</fullName>
    </submittedName>
</protein>
<dbReference type="RefSeq" id="WP_311364147.1">
    <property type="nucleotide sequence ID" value="NZ_JAVRIC010000005.1"/>
</dbReference>
<evidence type="ECO:0000313" key="5">
    <source>
        <dbReference type="EMBL" id="MDT0496754.1"/>
    </source>
</evidence>
<keyword evidence="1" id="KW-0602">Photosynthesis</keyword>
<feature type="signal peptide" evidence="3">
    <location>
        <begin position="1"/>
        <end position="36"/>
    </location>
</feature>
<reference evidence="5 6" key="1">
    <citation type="submission" date="2023-09" db="EMBL/GenBank/DDBJ databases">
        <authorList>
            <person name="Rey-Velasco X."/>
        </authorList>
    </citation>
    <scope>NUCLEOTIDE SEQUENCE [LARGE SCALE GENOMIC DNA]</scope>
    <source>
        <strain evidence="5 6">W345</strain>
    </source>
</reference>
<keyword evidence="6" id="KW-1185">Reference proteome</keyword>
<gene>
    <name evidence="5" type="ORF">RM530_05175</name>
</gene>
<comment type="caution">
    <text evidence="5">The sequence shown here is derived from an EMBL/GenBank/DDBJ whole genome shotgun (WGS) entry which is preliminary data.</text>
</comment>
<keyword evidence="3" id="KW-0732">Signal</keyword>
<evidence type="ECO:0000256" key="3">
    <source>
        <dbReference type="SAM" id="SignalP"/>
    </source>
</evidence>
<dbReference type="Pfam" id="PF14870">
    <property type="entry name" value="PSII_BNR"/>
    <property type="match status" value="1"/>
</dbReference>
<dbReference type="CDD" id="cd15482">
    <property type="entry name" value="Sialidase_non-viral"/>
    <property type="match status" value="1"/>
</dbReference>